<dbReference type="EMBL" id="FCOM02000069">
    <property type="protein sequence ID" value="SAL86159.1"/>
    <property type="molecule type" value="Genomic_DNA"/>
</dbReference>
<evidence type="ECO:0000256" key="1">
    <source>
        <dbReference type="SAM" id="MobiDB-lite"/>
    </source>
</evidence>
<keyword evidence="3" id="KW-1185">Reference proteome</keyword>
<sequence length="136" mass="15534">MLARQHEAFEEHRCLFFRLVLKRRWVQIEVRTPGGPSETYGFDTRCLADCIDARAPSLDVIYKWTQAVKDCFQTNAVTYDQREAEKHTRSETPEGNRTPSNNVYVGGPNHDGRRKPDAGADAQTRECHTYAASFAK</sequence>
<protein>
    <submittedName>
        <fullName evidence="2">Uncharacterized protein</fullName>
    </submittedName>
</protein>
<gene>
    <name evidence="2" type="ORF">AWB74_07588</name>
</gene>
<evidence type="ECO:0000313" key="3">
    <source>
        <dbReference type="Proteomes" id="UP000055019"/>
    </source>
</evidence>
<reference evidence="2" key="1">
    <citation type="submission" date="2016-01" db="EMBL/GenBank/DDBJ databases">
        <authorList>
            <person name="Peeters C."/>
        </authorList>
    </citation>
    <scope>NUCLEOTIDE SEQUENCE [LARGE SCALE GENOMIC DNA]</scope>
    <source>
        <strain evidence="2">LMG 29317</strain>
    </source>
</reference>
<dbReference type="AlphaFoldDB" id="A0A158KZI0"/>
<organism evidence="2 3">
    <name type="scientific">Caballeronia arvi</name>
    <dbReference type="NCBI Taxonomy" id="1777135"/>
    <lineage>
        <taxon>Bacteria</taxon>
        <taxon>Pseudomonadati</taxon>
        <taxon>Pseudomonadota</taxon>
        <taxon>Betaproteobacteria</taxon>
        <taxon>Burkholderiales</taxon>
        <taxon>Burkholderiaceae</taxon>
        <taxon>Caballeronia</taxon>
    </lineage>
</organism>
<feature type="region of interest" description="Disordered" evidence="1">
    <location>
        <begin position="82"/>
        <end position="124"/>
    </location>
</feature>
<proteinExistence type="predicted"/>
<name>A0A158KZI0_9BURK</name>
<comment type="caution">
    <text evidence="2">The sequence shown here is derived from an EMBL/GenBank/DDBJ whole genome shotgun (WGS) entry which is preliminary data.</text>
</comment>
<feature type="compositionally biased region" description="Basic and acidic residues" evidence="1">
    <location>
        <begin position="110"/>
        <end position="124"/>
    </location>
</feature>
<feature type="compositionally biased region" description="Basic and acidic residues" evidence="1">
    <location>
        <begin position="82"/>
        <end position="94"/>
    </location>
</feature>
<evidence type="ECO:0000313" key="2">
    <source>
        <dbReference type="EMBL" id="SAL86159.1"/>
    </source>
</evidence>
<dbReference type="Proteomes" id="UP000055019">
    <property type="component" value="Unassembled WGS sequence"/>
</dbReference>
<accession>A0A158KZI0</accession>